<evidence type="ECO:0000256" key="11">
    <source>
        <dbReference type="ARBA" id="ARBA00023136"/>
    </source>
</evidence>
<dbReference type="SUPFAM" id="SSF49899">
    <property type="entry name" value="Concanavalin A-like lectins/glucanases"/>
    <property type="match status" value="1"/>
</dbReference>
<comment type="subcellular location">
    <subcellularLocation>
        <location evidence="1">Cell membrane</location>
        <topology evidence="1">Single-pass type I membrane protein</topology>
    </subcellularLocation>
</comment>
<evidence type="ECO:0000256" key="15">
    <source>
        <dbReference type="PROSITE-ProRule" id="PRU00076"/>
    </source>
</evidence>
<dbReference type="PANTHER" id="PTHR24026:SF136">
    <property type="entry name" value="PROTOCADHERIN-23"/>
    <property type="match status" value="1"/>
</dbReference>
<feature type="domain" description="Cadherin" evidence="22">
    <location>
        <begin position="2528"/>
        <end position="2631"/>
    </location>
</feature>
<feature type="domain" description="Cadherin" evidence="22">
    <location>
        <begin position="153"/>
        <end position="274"/>
    </location>
</feature>
<feature type="domain" description="EGF-like" evidence="21">
    <location>
        <begin position="3919"/>
        <end position="3955"/>
    </location>
</feature>
<dbReference type="InterPro" id="IPR000152">
    <property type="entry name" value="EGF-type_Asp/Asn_hydroxyl_site"/>
</dbReference>
<feature type="domain" description="Cadherin" evidence="22">
    <location>
        <begin position="1030"/>
        <end position="1140"/>
    </location>
</feature>
<dbReference type="CDD" id="cd00110">
    <property type="entry name" value="LamG"/>
    <property type="match status" value="1"/>
</dbReference>
<evidence type="ECO:0000259" key="20">
    <source>
        <dbReference type="PROSITE" id="PS50025"/>
    </source>
</evidence>
<dbReference type="GO" id="GO:0007411">
    <property type="term" value="P:axon guidance"/>
    <property type="evidence" value="ECO:0007669"/>
    <property type="project" value="UniProtKB-ARBA"/>
</dbReference>
<dbReference type="OrthoDB" id="5855789at2759"/>
<dbReference type="GO" id="GO:0007156">
    <property type="term" value="P:homophilic cell adhesion via plasma membrane adhesion molecules"/>
    <property type="evidence" value="ECO:0007669"/>
    <property type="project" value="InterPro"/>
</dbReference>
<dbReference type="GO" id="GO:0005886">
    <property type="term" value="C:plasma membrane"/>
    <property type="evidence" value="ECO:0007669"/>
    <property type="project" value="UniProtKB-SubCell"/>
</dbReference>
<dbReference type="SMART" id="SM00179">
    <property type="entry name" value="EGF_CA"/>
    <property type="match status" value="3"/>
</dbReference>
<feature type="domain" description="Cadherin" evidence="22">
    <location>
        <begin position="373"/>
        <end position="478"/>
    </location>
</feature>
<evidence type="ECO:0000256" key="17">
    <source>
        <dbReference type="SAM" id="MobiDB-lite"/>
    </source>
</evidence>
<feature type="domain" description="Cadherin" evidence="22">
    <location>
        <begin position="1806"/>
        <end position="1908"/>
    </location>
</feature>
<feature type="disulfide bond" evidence="15">
    <location>
        <begin position="3987"/>
        <end position="3996"/>
    </location>
</feature>
<feature type="region of interest" description="Disordered" evidence="17">
    <location>
        <begin position="4106"/>
        <end position="4143"/>
    </location>
</feature>
<evidence type="ECO:0000313" key="23">
    <source>
        <dbReference type="EMBL" id="VDN03543.1"/>
    </source>
</evidence>
<feature type="domain" description="Cadherin" evidence="22">
    <location>
        <begin position="35"/>
        <end position="152"/>
    </location>
</feature>
<evidence type="ECO:0000256" key="19">
    <source>
        <dbReference type="SAM" id="SignalP"/>
    </source>
</evidence>
<dbReference type="FunFam" id="2.60.40.60:FF:000020">
    <property type="entry name" value="Dachsous cadherin-related 1b"/>
    <property type="match status" value="3"/>
</dbReference>
<evidence type="ECO:0000256" key="9">
    <source>
        <dbReference type="ARBA" id="ARBA00022889"/>
    </source>
</evidence>
<dbReference type="SUPFAM" id="SSF49313">
    <property type="entry name" value="Cadherin-like"/>
    <property type="match status" value="26"/>
</dbReference>
<dbReference type="PROSITE" id="PS00010">
    <property type="entry name" value="ASX_HYDROXYL"/>
    <property type="match status" value="1"/>
</dbReference>
<feature type="disulfide bond" evidence="15">
    <location>
        <begin position="3649"/>
        <end position="3666"/>
    </location>
</feature>
<dbReference type="CDD" id="cd00054">
    <property type="entry name" value="EGF_CA"/>
    <property type="match status" value="4"/>
</dbReference>
<keyword evidence="13" id="KW-0325">Glycoprotein</keyword>
<dbReference type="Gene3D" id="2.10.25.10">
    <property type="entry name" value="Laminin"/>
    <property type="match status" value="4"/>
</dbReference>
<name>A0A0N5D0A8_THECL</name>
<dbReference type="FunFam" id="2.60.40.60:FF:000037">
    <property type="entry name" value="FAT atypical cadherin 1"/>
    <property type="match status" value="1"/>
</dbReference>
<keyword evidence="3 15" id="KW-0245">EGF-like domain</keyword>
<feature type="transmembrane region" description="Helical" evidence="18">
    <location>
        <begin position="4015"/>
        <end position="4039"/>
    </location>
</feature>
<dbReference type="PROSITE" id="PS50268">
    <property type="entry name" value="CADHERIN_2"/>
    <property type="match status" value="26"/>
</dbReference>
<dbReference type="SMART" id="SM00181">
    <property type="entry name" value="EGF"/>
    <property type="match status" value="5"/>
</dbReference>
<reference evidence="25" key="1">
    <citation type="submission" date="2016-04" db="UniProtKB">
        <authorList>
            <consortium name="WormBaseParasite"/>
        </authorList>
    </citation>
    <scope>IDENTIFICATION</scope>
</reference>
<feature type="disulfide bond" evidence="15">
    <location>
        <begin position="3968"/>
        <end position="3985"/>
    </location>
</feature>
<feature type="domain" description="Cadherin" evidence="22">
    <location>
        <begin position="488"/>
        <end position="603"/>
    </location>
</feature>
<keyword evidence="7" id="KW-0677">Repeat</keyword>
<feature type="disulfide bond" evidence="15">
    <location>
        <begin position="3945"/>
        <end position="3954"/>
    </location>
</feature>
<evidence type="ECO:0000256" key="3">
    <source>
        <dbReference type="ARBA" id="ARBA00022536"/>
    </source>
</evidence>
<feature type="domain" description="Cadherin" evidence="22">
    <location>
        <begin position="927"/>
        <end position="1034"/>
    </location>
</feature>
<feature type="region of interest" description="Disordered" evidence="17">
    <location>
        <begin position="4262"/>
        <end position="4283"/>
    </location>
</feature>
<feature type="domain" description="EGF-like" evidence="21">
    <location>
        <begin position="3640"/>
        <end position="3678"/>
    </location>
</feature>
<evidence type="ECO:0000256" key="7">
    <source>
        <dbReference type="ARBA" id="ARBA00022737"/>
    </source>
</evidence>
<dbReference type="InterPro" id="IPR000742">
    <property type="entry name" value="EGF"/>
</dbReference>
<dbReference type="SMART" id="SM00112">
    <property type="entry name" value="CA"/>
    <property type="match status" value="28"/>
</dbReference>
<keyword evidence="11 18" id="KW-0472">Membrane</keyword>
<dbReference type="EMBL" id="UYYF01004398">
    <property type="protein sequence ID" value="VDN03543.1"/>
    <property type="molecule type" value="Genomic_DNA"/>
</dbReference>
<evidence type="ECO:0000256" key="18">
    <source>
        <dbReference type="SAM" id="Phobius"/>
    </source>
</evidence>
<dbReference type="FunFam" id="2.60.40.60:FF:000021">
    <property type="entry name" value="FAT atypical cadherin 1"/>
    <property type="match status" value="1"/>
</dbReference>
<dbReference type="InterPro" id="IPR001791">
    <property type="entry name" value="Laminin_G"/>
</dbReference>
<dbReference type="InterPro" id="IPR001881">
    <property type="entry name" value="EGF-like_Ca-bd_dom"/>
</dbReference>
<evidence type="ECO:0000256" key="14">
    <source>
        <dbReference type="PROSITE-ProRule" id="PRU00043"/>
    </source>
</evidence>
<dbReference type="FunFam" id="2.60.40.60:FF:000002">
    <property type="entry name" value="Protocadherin alpha 2"/>
    <property type="match status" value="1"/>
</dbReference>
<dbReference type="SMART" id="SM00282">
    <property type="entry name" value="LamG"/>
    <property type="match status" value="1"/>
</dbReference>
<evidence type="ECO:0000256" key="6">
    <source>
        <dbReference type="ARBA" id="ARBA00022729"/>
    </source>
</evidence>
<feature type="domain" description="Cadherin" evidence="22">
    <location>
        <begin position="3159"/>
        <end position="3260"/>
    </location>
</feature>
<evidence type="ECO:0000256" key="10">
    <source>
        <dbReference type="ARBA" id="ARBA00022989"/>
    </source>
</evidence>
<feature type="domain" description="Cadherin" evidence="22">
    <location>
        <begin position="1396"/>
        <end position="1500"/>
    </location>
</feature>
<evidence type="ECO:0000256" key="2">
    <source>
        <dbReference type="ARBA" id="ARBA00022475"/>
    </source>
</evidence>
<evidence type="ECO:0000256" key="1">
    <source>
        <dbReference type="ARBA" id="ARBA00004251"/>
    </source>
</evidence>
<dbReference type="SUPFAM" id="SSF57196">
    <property type="entry name" value="EGF/Laminin"/>
    <property type="match status" value="3"/>
</dbReference>
<dbReference type="Pfam" id="PF00028">
    <property type="entry name" value="Cadherin"/>
    <property type="match status" value="15"/>
</dbReference>
<organism evidence="25">
    <name type="scientific">Thelazia callipaeda</name>
    <name type="common">Oriental eyeworm</name>
    <name type="synonym">Parasitic nematode</name>
    <dbReference type="NCBI Taxonomy" id="103827"/>
    <lineage>
        <taxon>Eukaryota</taxon>
        <taxon>Metazoa</taxon>
        <taxon>Ecdysozoa</taxon>
        <taxon>Nematoda</taxon>
        <taxon>Chromadorea</taxon>
        <taxon>Rhabditida</taxon>
        <taxon>Spirurina</taxon>
        <taxon>Spiruromorpha</taxon>
        <taxon>Thelazioidea</taxon>
        <taxon>Thelaziidae</taxon>
        <taxon>Thelazia</taxon>
    </lineage>
</organism>
<feature type="domain" description="Cadherin" evidence="22">
    <location>
        <begin position="711"/>
        <end position="813"/>
    </location>
</feature>
<dbReference type="PRINTS" id="PR00205">
    <property type="entry name" value="CADHERIN"/>
</dbReference>
<keyword evidence="5" id="KW-0479">Metal-binding</keyword>
<keyword evidence="4 18" id="KW-0812">Transmembrane</keyword>
<feature type="disulfide bond" evidence="15">
    <location>
        <begin position="3907"/>
        <end position="3916"/>
    </location>
</feature>
<dbReference type="PROSITE" id="PS01186">
    <property type="entry name" value="EGF_2"/>
    <property type="match status" value="2"/>
</dbReference>
<keyword evidence="2" id="KW-1003">Cell membrane</keyword>
<feature type="domain" description="Cadherin" evidence="22">
    <location>
        <begin position="2632"/>
        <end position="2749"/>
    </location>
</feature>
<feature type="disulfide bond" evidence="16">
    <location>
        <begin position="3849"/>
        <end position="3876"/>
    </location>
</feature>
<reference evidence="23 24" key="2">
    <citation type="submission" date="2018-11" db="EMBL/GenBank/DDBJ databases">
        <authorList>
            <consortium name="Pathogen Informatics"/>
        </authorList>
    </citation>
    <scope>NUCLEOTIDE SEQUENCE [LARGE SCALE GENOMIC DNA]</scope>
</reference>
<feature type="domain" description="EGF-like" evidence="21">
    <location>
        <begin position="3880"/>
        <end position="3917"/>
    </location>
</feature>
<feature type="domain" description="Cadherin" evidence="22">
    <location>
        <begin position="3055"/>
        <end position="3158"/>
    </location>
</feature>
<evidence type="ECO:0000256" key="16">
    <source>
        <dbReference type="PROSITE-ProRule" id="PRU00122"/>
    </source>
</evidence>
<keyword evidence="24" id="KW-1185">Reference proteome</keyword>
<dbReference type="PROSITE" id="PS00022">
    <property type="entry name" value="EGF_1"/>
    <property type="match status" value="4"/>
</dbReference>
<keyword evidence="10 18" id="KW-1133">Transmembrane helix</keyword>
<dbReference type="Pfam" id="PF00008">
    <property type="entry name" value="EGF"/>
    <property type="match status" value="1"/>
</dbReference>
<feature type="domain" description="Cadherin" evidence="22">
    <location>
        <begin position="1909"/>
        <end position="2009"/>
    </location>
</feature>
<evidence type="ECO:0000313" key="24">
    <source>
        <dbReference type="Proteomes" id="UP000276776"/>
    </source>
</evidence>
<feature type="domain" description="Cadherin" evidence="22">
    <location>
        <begin position="2945"/>
        <end position="3054"/>
    </location>
</feature>
<feature type="domain" description="Cadherin" evidence="22">
    <location>
        <begin position="814"/>
        <end position="926"/>
    </location>
</feature>
<dbReference type="PROSITE" id="PS50025">
    <property type="entry name" value="LAM_G_DOMAIN"/>
    <property type="match status" value="1"/>
</dbReference>
<dbReference type="InterPro" id="IPR002126">
    <property type="entry name" value="Cadherin-like_dom"/>
</dbReference>
<evidence type="ECO:0000313" key="25">
    <source>
        <dbReference type="WBParaSite" id="TCLT_0000622301-mRNA-1"/>
    </source>
</evidence>
<evidence type="ECO:0000256" key="4">
    <source>
        <dbReference type="ARBA" id="ARBA00022692"/>
    </source>
</evidence>
<dbReference type="PANTHER" id="PTHR24026">
    <property type="entry name" value="FAT ATYPICAL CADHERIN-RELATED"/>
    <property type="match status" value="1"/>
</dbReference>
<feature type="domain" description="Cadherin" evidence="22">
    <location>
        <begin position="603"/>
        <end position="710"/>
    </location>
</feature>
<dbReference type="OMA" id="YSSLYYE"/>
<dbReference type="InterPro" id="IPR013320">
    <property type="entry name" value="ConA-like_dom_sf"/>
</dbReference>
<evidence type="ECO:0000256" key="12">
    <source>
        <dbReference type="ARBA" id="ARBA00023157"/>
    </source>
</evidence>
<protein>
    <submittedName>
        <fullName evidence="25">Cadherin domain-containing protein</fullName>
    </submittedName>
</protein>
<dbReference type="Pfam" id="PF02210">
    <property type="entry name" value="Laminin_G_2"/>
    <property type="match status" value="1"/>
</dbReference>
<accession>A0A0N5D0A8</accession>
<feature type="domain" description="Cadherin" evidence="22">
    <location>
        <begin position="2424"/>
        <end position="2527"/>
    </location>
</feature>
<gene>
    <name evidence="23" type="ORF">TCLT_LOCUS6212</name>
</gene>
<feature type="domain" description="EGF-like" evidence="21">
    <location>
        <begin position="3959"/>
        <end position="3997"/>
    </location>
</feature>
<feature type="domain" description="Cadherin" evidence="22">
    <location>
        <begin position="2323"/>
        <end position="2423"/>
    </location>
</feature>
<dbReference type="Gene3D" id="2.60.40.60">
    <property type="entry name" value="Cadherins"/>
    <property type="match status" value="28"/>
</dbReference>
<feature type="domain" description="Cadherin" evidence="22">
    <location>
        <begin position="1591"/>
        <end position="1703"/>
    </location>
</feature>
<evidence type="ECO:0000259" key="22">
    <source>
        <dbReference type="PROSITE" id="PS50268"/>
    </source>
</evidence>
<dbReference type="FunFam" id="2.60.40.60:FF:000123">
    <property type="entry name" value="Protocadherin beta 4"/>
    <property type="match status" value="1"/>
</dbReference>
<feature type="disulfide bond" evidence="15">
    <location>
        <begin position="3668"/>
        <end position="3677"/>
    </location>
</feature>
<dbReference type="CDD" id="cd11304">
    <property type="entry name" value="Cadherin_repeat"/>
    <property type="match status" value="25"/>
</dbReference>
<sequence length="4365" mass="486414">MGAYHLLFAATLLFGYALAGRIRNGKREAYTFQFTASVYNVSIEENTRGKDVYAISNEAIRMGVPLPNEGAIVKFKIVEGDKQYFKAESKTVGNFAFLRIRHRSDDIINRELKERYEFLIKAFCRRKDATNLETTAVVNLLVTDQNDARPIFEQVEYRAQVKQDIMPFSTILQVQASDADIALNSQIYYSLLEPSNDFMIDPISGAIRNLRPLKSGIYELTLLAEDRASRLFHMKTQTDLENDHFNRNRAKTVIIVDSVKKNESKLDIEVKPILATLWNVTQIVALVKLKKAASKDKWFSVDIIDGEHSNGFIVKKDTERKDVWFIETIAGIPLESNCSLQLKAVVADDISNNLFSNISIEVIGRRIVQFEEVPAVHELIVNESVPLGYAITQLKAHVINGFFGDDEQIRYSISLSNKSLPFRIDEKSGYLRVMQWLDYENTSFYQFEVVAKVPKYDLKASKKVEIKIADSNDNYPIFAAKWARGDAIALPRNFALNESLLKAEALDIDSGANGQIRYELFGDGITANSAFAINSQSGQVFLQQRPPEKESHWKLKIKASDNGWPFPRSSEVIINVYLKDTKVPSKTRPSLIREPQNEQAPVFTEQMLLTVSADASPGKVIGKINAHDADIGYAGLVRFGTMDKFFGLKPFTGELFVLISLVDLMKIKNQTKLIEYKVNVTACDWGQPVKCTNGSVKVLISEANLHAPRFEKSHYRVHIAENTEIGTKILALSAQDSDNGDNGRIGYRIVDIHSYFAIDELKGILEVKSKLDREEKQFHRFTVMAFDHGLPMQVAFANITIIISDVNDNAPLCAQSVQKVIIPEDYPNNALLTCAVAWDTDEGRNAEIVYTFDSTVDSSSAALPFRIQEDTGCIFTNISEPFDFETVQSYSLSVEVMDNGEPMLSSICKVIVELSDVNENLFPPMFDDIAQETTIHENMPIWTEVLALHAVDPDDSSAPVKYSIIDGDGIASFTIDSEGLLRTTVVLDREVSDFYWLTIEASDLNPTPLTSVFHVYVQVLNRNDHAPLPSRPIYFASVPENSPEDTVLIKVEAEDKDNLPNRYGIRSMRFKIISGDPQSFFTIDAKTGYVITRGKRRLDRETQKEHTVTIEICDQGDPELCTTVPIVITITDINDNAPFFKQESYNFNVPADQSGELCRIFAIDFDEGENAQLFYNFTEVKSAFSIDSDGSIAALESLKENEVYELIVKASDMGKPQRTSSPVLITLNAIGRQKETNGKPKLLNANAWNRLSISDADSIGETIGLIEAEDPNGDQLWWKIISGNPNNLFAIRCDAGELYLAKSIDSINNNISEVILGFSVSDGFDSTEGEDIEDDLNLMRSITMFSSGQVVVAEPLDSVITNSFTIIAYARFNQMSNYALLSISLYDEVKKPPKFVLSEYFTSVPASSTVGMTVITVHAYDLTGDNVEYSIIEGNEDGCFIIDKESGKVRVAAPLITCSQEEITLIAQAVNQQSDELSDRSIIRISIIADDFGRVSFPESSFSLTLYESMPPNTIVYTLSTSSLTSIRYSFRDPCPLLALHPISGVISTKVLTKSAPQTCIAVGRNSLGAEDSILLKINVISKNKHAPFFSNTVYQGYIQENMPPNSSVLLSNGHQLHVSAVDHDSGINGLVNYRIISPIEPYFAVDYISGAILTKTEIDFEKVKQWSFYVQASDSAPSMLTSPVPALVQVTIQDINDVAPTFAQNHYNTTLLLPTLRNATVCHITAQDMDSVGILRYALVASEDSKLFGVEEFTGRIYTDTDTDDYVKDTYTVNVIVSDGLVSDSTVLLIHVENTSQVGNTIKFLSASYEAVVQENLTSSVPIRLLTVKAKSSSNDELLYSFLNPSKYFTIGTTSGVISWTGAVIDREEVSVIQFLVQARRLKGGNEKAQSIITIKVEDKNDCAPHFIGVPYEASILRDVKPGEKVINVKAIDADEKFNGIVRYKLKTNSEYFDVNKYDGRIFVKKVLKDLNFENISLQVIATDQGKPSLSSLEFVMIVIVDREVPIFVNRYQEVHILENAAPGSLVCNVRAVSNAPSGRIGYVIKSGNDQSHFRINFETGVLSVHKPLDREKIAYHNLTIVALDVTKPVARTETFVIIKVDDSSDSAPRFSQFIYELSVSESLPIGSQLLKVQATDPDLNDSYIAYGITGVNASMLAIDSQTGIISLMKPMDYETKRLFKFKLTASDAMQLTSESDLVIHVLDANDVPPKFISGTFRSIIESEAVANHFVTKLDAVDKDTISNVENGNRFRFSIISGDETLLRINHSNGMITLLRDIAEDDVKIGTKHFNISVSDGIFTDFCLFSLQIVQSRNTLKPPRFQQGKFTTNVRENGAIGMTLITVEAKYGMPPLRYSLNGCTSNCSSGISIDENTGRIFTSRQFDYEKKRFHHVIVVVTDNDNRRAFAALTVNVIDENDNAPKFVSSSIETSVSANAQPGESVIMVFATDDDVGDELEYSIVMGSDPRWKYFMIHSKQGLISVLEPLNDLVGERISLFVRVTDRANPPHHNEAKILLDIISKDNLPKFSAHHYLFSVPENIAVGKTVGRLQQDLQQEIPDAVFSLHKPDDLPDFPFSVQQNGQIIVNSVLNCEEMREARFLVSLHPANQLSLSALSLVTIRISDVNDNKPYFASDHDHISVSEDLLIGSTITIIGAVDEDVFGLNSRIHYVLEEACQYLLLLLNLTIFGNRNGTFKLDQETGRLSLEKTLDRESIQQYELVISCRDGSGLSSKMKLIVAVKDVNDSPPKFAQNIYSIQHHLEDLKLDQKILTLTVYDSDLYPFNITKLYIISGNEHGVFGLEGNDLIFCKFPKDSDSFESHLVILAHDGKHTSTAEIMVKLLSNTSQFQCQQKCIVKNITEDSARGTVIKSGQKNLLQSMRFYLTGTESDLFDVNKDGSVFLRGELSSRTSNQIELLLRGETEESLCIECIIINVESKNIPQIAFKHHVFRGFVQENSSASKEERLLVMRVEAVVGNQEGIGLVKFKFSDVSDKYLELFEIDEETGVITAIATLDREQQNQYNLTVIAFTAPESYDAKASVVIDVTDVNDNAPIFEHATYHLRIAEDEAPGRELIQLKAYDKDDKEVVSYHIQISDDLPQYLSIDAQNGSLRLTSAPDFEKLERFAITVVATDSGTPPLSSTCAIDVEVLDVNDNPPRFSQPLYQATVRENAEVGTKVLQLVANDPDSEHFGRVSYFIDNDATAFTIAEDGWISTLEMLDREVKSIHRLTVKAVDGGTPALSDSTVVMIEVEDENDNAPQFKPCNMTAVVQESVEPGHIILPVSIIDDDIEPNTNPYKFEIKGDGASLFAFDNRINLITTKRLPPHAKKEVYHLSVKVFDSGGLYTECPLILFVKEESRHSPQAKPLKITLNTLMGEFLGGVVGQIVATDQDSTDLLRYSLSEMPLTANSWWNRQHQAIPFSVDLESGKIIGEADLLAGTYRFNVSVTDGKYITIVPVTIDVMSIDQDTLDHSVSICIRSLAGEIFFSKHVKNFTNSLSKFLNVQPRNIQILSVQSIANQRRLYFRHSNSKTISDQDLEILFTISRPDSRGYHRPNFIKQRLENNIAELSYDTGIEIISVITEVCSRDICVHGECRDRLYLDDGQSVSYQTEYQSFTAPRYLRTYECTCRVGFGGKRCDVPIDKCSRDQCTKEEICVPMSTNIGFECICPPGTAGDRCATATCGKDKRECSQNAEIGVRGNSFFQLNVANSVERRLELTINFRTISTDAVIMHAAGNSDFHTIEIDKRFVQYRWNCGTGPGLIRINQLIVSDGKWHTLKVSRRSRHAKLVLDEKFEREGDSSSGSDVLNLYQMATKLTFGAMVSFPLLMGDPFLTASDLKPIVTKGMIGCFGRILVDGYEVPKTKQNLYLYNTQLNCNEIVSVVCAVNPCENEGTCISSDDGTFVCACPPRYSGINCEIDLTPCLSRPCPRGVECVNLHNDFFCNCPYGFTGKTCQLRGDWDPCLPNPCGLFGSCIRLPHSTSFICNCSHGYSGSACKDRLPDFIGDGKPLNTIKIIGFLIVLLLIIIIAALIVCIYLRVKKSRRPSKVREMEYETNNYNPRVSMSYDTASRPVTAAPPLFPRLHNSNYQKGLPTVQVRPLPIHERISSSSIGGGSRSPSLTGSGRRRVRRIAAPNSKSADSDRCDEIEPLAENEVLKRSVTKSSNDELPVSNLNYPLSASRYNAKMKRSRNTRISDKYSAKGDWRAQCDKRVNISPAERRSVHLKSIPDNTAYAVNVSSTNLRDNNTDDYITMRPVHRRLISHNSAGQSKPLLETSDSDGYSDFSYPDEVKPSQQHIPPPPPAHNVISKKVKEVASSRVYDEPSSGFSVINKRPAKYIKRALSAAELTRESQKLGEFVNIDDIDG</sequence>
<feature type="chain" id="PRO_5043126658" evidence="19">
    <location>
        <begin position="20"/>
        <end position="4365"/>
    </location>
</feature>
<feature type="domain" description="Cadherin" evidence="22">
    <location>
        <begin position="2214"/>
        <end position="2322"/>
    </location>
</feature>
<keyword evidence="8 14" id="KW-0106">Calcium</keyword>
<feature type="domain" description="Cadherin" evidence="22">
    <location>
        <begin position="2113"/>
        <end position="2213"/>
    </location>
</feature>
<feature type="domain" description="Cadherin" evidence="22">
    <location>
        <begin position="1141"/>
        <end position="1242"/>
    </location>
</feature>
<comment type="caution">
    <text evidence="15">Lacks conserved residue(s) required for the propagation of feature annotation.</text>
</comment>
<dbReference type="Gene3D" id="2.60.120.200">
    <property type="match status" value="1"/>
</dbReference>
<feature type="domain" description="Cadherin" evidence="22">
    <location>
        <begin position="1725"/>
        <end position="1805"/>
    </location>
</feature>
<dbReference type="Proteomes" id="UP000276776">
    <property type="component" value="Unassembled WGS sequence"/>
</dbReference>
<keyword evidence="12 15" id="KW-1015">Disulfide bond</keyword>
<dbReference type="PROSITE" id="PS50026">
    <property type="entry name" value="EGF_3"/>
    <property type="match status" value="4"/>
</dbReference>
<keyword evidence="6 19" id="KW-0732">Signal</keyword>
<dbReference type="InterPro" id="IPR020894">
    <property type="entry name" value="Cadherin_CS"/>
</dbReference>
<feature type="domain" description="Cadherin" evidence="22">
    <location>
        <begin position="2010"/>
        <end position="2112"/>
    </location>
</feature>
<feature type="signal peptide" evidence="19">
    <location>
        <begin position="1"/>
        <end position="19"/>
    </location>
</feature>
<evidence type="ECO:0000256" key="13">
    <source>
        <dbReference type="ARBA" id="ARBA00023180"/>
    </source>
</evidence>
<evidence type="ECO:0000256" key="8">
    <source>
        <dbReference type="ARBA" id="ARBA00022837"/>
    </source>
</evidence>
<proteinExistence type="predicted"/>
<dbReference type="GO" id="GO:0005509">
    <property type="term" value="F:calcium ion binding"/>
    <property type="evidence" value="ECO:0007669"/>
    <property type="project" value="UniProtKB-UniRule"/>
</dbReference>
<keyword evidence="9" id="KW-0130">Cell adhesion</keyword>
<dbReference type="PROSITE" id="PS00232">
    <property type="entry name" value="CADHERIN_1"/>
    <property type="match status" value="7"/>
</dbReference>
<dbReference type="InterPro" id="IPR015919">
    <property type="entry name" value="Cadherin-like_sf"/>
</dbReference>
<evidence type="ECO:0000259" key="21">
    <source>
        <dbReference type="PROSITE" id="PS50026"/>
    </source>
</evidence>
<evidence type="ECO:0000256" key="5">
    <source>
        <dbReference type="ARBA" id="ARBA00022723"/>
    </source>
</evidence>
<dbReference type="FunFam" id="2.10.25.10:FF:000472">
    <property type="entry name" value="Uncharacterized protein, isoform A"/>
    <property type="match status" value="1"/>
</dbReference>
<dbReference type="WBParaSite" id="TCLT_0000622301-mRNA-1">
    <property type="protein sequence ID" value="TCLT_0000622301-mRNA-1"/>
    <property type="gene ID" value="TCLT_0000622301"/>
</dbReference>
<dbReference type="STRING" id="103827.A0A0N5D0A8"/>
<feature type="domain" description="Laminin G" evidence="20">
    <location>
        <begin position="3692"/>
        <end position="3876"/>
    </location>
</feature>
<feature type="domain" description="Cadherin" evidence="22">
    <location>
        <begin position="3261"/>
        <end position="3363"/>
    </location>
</feature>